<evidence type="ECO:0000313" key="1">
    <source>
        <dbReference type="EMBL" id="REF96854.1"/>
    </source>
</evidence>
<dbReference type="EMBL" id="QUMQ01000001">
    <property type="protein sequence ID" value="REF96854.1"/>
    <property type="molecule type" value="Genomic_DNA"/>
</dbReference>
<accession>A0A3D9ZJX7</accession>
<reference evidence="1 2" key="1">
    <citation type="submission" date="2018-08" db="EMBL/GenBank/DDBJ databases">
        <title>Sequencing the genomes of 1000 actinobacteria strains.</title>
        <authorList>
            <person name="Klenk H.-P."/>
        </authorList>
    </citation>
    <scope>NUCLEOTIDE SEQUENCE [LARGE SCALE GENOMIC DNA]</scope>
    <source>
        <strain evidence="1 2">DSM 44099</strain>
    </source>
</reference>
<comment type="caution">
    <text evidence="1">The sequence shown here is derived from an EMBL/GenBank/DDBJ whole genome shotgun (WGS) entry which is preliminary data.</text>
</comment>
<gene>
    <name evidence="1" type="ORF">DFJ67_2847</name>
</gene>
<evidence type="ECO:0000313" key="2">
    <source>
        <dbReference type="Proteomes" id="UP000256913"/>
    </source>
</evidence>
<organism evidence="1 2">
    <name type="scientific">Asanoa ferruginea</name>
    <dbReference type="NCBI Taxonomy" id="53367"/>
    <lineage>
        <taxon>Bacteria</taxon>
        <taxon>Bacillati</taxon>
        <taxon>Actinomycetota</taxon>
        <taxon>Actinomycetes</taxon>
        <taxon>Micromonosporales</taxon>
        <taxon>Micromonosporaceae</taxon>
        <taxon>Asanoa</taxon>
    </lineage>
</organism>
<dbReference type="AlphaFoldDB" id="A0A3D9ZJX7"/>
<name>A0A3D9ZJX7_9ACTN</name>
<dbReference type="Proteomes" id="UP000256913">
    <property type="component" value="Unassembled WGS sequence"/>
</dbReference>
<proteinExistence type="predicted"/>
<protein>
    <submittedName>
        <fullName evidence="1">Uncharacterized protein</fullName>
    </submittedName>
</protein>
<keyword evidence="2" id="KW-1185">Reference proteome</keyword>
<sequence length="37" mass="4153">MAFAENSFSNDDFLSVADVTNPTEIATDRWWMGGHYG</sequence>